<dbReference type="AlphaFoldDB" id="X1H2Z7"/>
<gene>
    <name evidence="1" type="ORF">S03H2_48348</name>
</gene>
<feature type="non-terminal residue" evidence="1">
    <location>
        <position position="1"/>
    </location>
</feature>
<reference evidence="1" key="1">
    <citation type="journal article" date="2014" name="Front. Microbiol.">
        <title>High frequency of phylogenetically diverse reductive dehalogenase-homologous genes in deep subseafloor sedimentary metagenomes.</title>
        <authorList>
            <person name="Kawai M."/>
            <person name="Futagami T."/>
            <person name="Toyoda A."/>
            <person name="Takaki Y."/>
            <person name="Nishi S."/>
            <person name="Hori S."/>
            <person name="Arai W."/>
            <person name="Tsubouchi T."/>
            <person name="Morono Y."/>
            <person name="Uchiyama I."/>
            <person name="Ito T."/>
            <person name="Fujiyama A."/>
            <person name="Inagaki F."/>
            <person name="Takami H."/>
        </authorList>
    </citation>
    <scope>NUCLEOTIDE SEQUENCE</scope>
    <source>
        <strain evidence="1">Expedition CK06-06</strain>
    </source>
</reference>
<evidence type="ECO:0000313" key="1">
    <source>
        <dbReference type="EMBL" id="GAH63797.1"/>
    </source>
</evidence>
<organism evidence="1">
    <name type="scientific">marine sediment metagenome</name>
    <dbReference type="NCBI Taxonomy" id="412755"/>
    <lineage>
        <taxon>unclassified sequences</taxon>
        <taxon>metagenomes</taxon>
        <taxon>ecological metagenomes</taxon>
    </lineage>
</organism>
<comment type="caution">
    <text evidence="1">The sequence shown here is derived from an EMBL/GenBank/DDBJ whole genome shotgun (WGS) entry which is preliminary data.</text>
</comment>
<name>X1H2Z7_9ZZZZ</name>
<dbReference type="EMBL" id="BARU01030476">
    <property type="protein sequence ID" value="GAH63797.1"/>
    <property type="molecule type" value="Genomic_DNA"/>
</dbReference>
<accession>X1H2Z7</accession>
<sequence>PDYLSTYDITVLCETIAWKLVKLLREGDDYSSGI</sequence>
<proteinExistence type="predicted"/>
<protein>
    <submittedName>
        <fullName evidence="1">Uncharacterized protein</fullName>
    </submittedName>
</protein>